<proteinExistence type="predicted"/>
<reference evidence="1" key="1">
    <citation type="submission" date="2014-05" db="EMBL/GenBank/DDBJ databases">
        <authorList>
            <person name="Chronopoulou M."/>
        </authorList>
    </citation>
    <scope>NUCLEOTIDE SEQUENCE</scope>
    <source>
        <tissue evidence="1">Whole organism</tissue>
    </source>
</reference>
<evidence type="ECO:0000313" key="1">
    <source>
        <dbReference type="EMBL" id="CDW37667.1"/>
    </source>
</evidence>
<protein>
    <submittedName>
        <fullName evidence="1">Uncharacterized protein</fullName>
    </submittedName>
</protein>
<organism evidence="1">
    <name type="scientific">Lepeophtheirus salmonis</name>
    <name type="common">Salmon louse</name>
    <name type="synonym">Caligus salmonis</name>
    <dbReference type="NCBI Taxonomy" id="72036"/>
    <lineage>
        <taxon>Eukaryota</taxon>
        <taxon>Metazoa</taxon>
        <taxon>Ecdysozoa</taxon>
        <taxon>Arthropoda</taxon>
        <taxon>Crustacea</taxon>
        <taxon>Multicrustacea</taxon>
        <taxon>Hexanauplia</taxon>
        <taxon>Copepoda</taxon>
        <taxon>Siphonostomatoida</taxon>
        <taxon>Caligidae</taxon>
        <taxon>Lepeophtheirus</taxon>
    </lineage>
</organism>
<name>A0A0K2UIB4_LEPSM</name>
<sequence>MNLGFNSWDSLQVELTFLIFLIENGRLYAQLLMNTLQVIK</sequence>
<dbReference type="AlphaFoldDB" id="A0A0K2UIB4"/>
<dbReference type="EMBL" id="HACA01020306">
    <property type="protein sequence ID" value="CDW37667.1"/>
    <property type="molecule type" value="Transcribed_RNA"/>
</dbReference>
<accession>A0A0K2UIB4</accession>